<dbReference type="SUPFAM" id="SSF53850">
    <property type="entry name" value="Periplasmic binding protein-like II"/>
    <property type="match status" value="1"/>
</dbReference>
<keyword evidence="4" id="KW-1133">Transmembrane helix</keyword>
<dbReference type="GO" id="GO:0042597">
    <property type="term" value="C:periplasmic space"/>
    <property type="evidence" value="ECO:0007669"/>
    <property type="project" value="UniProtKB-SubCell"/>
</dbReference>
<dbReference type="EMBL" id="LCRF01000001">
    <property type="protein sequence ID" value="KKW32031.1"/>
    <property type="molecule type" value="Genomic_DNA"/>
</dbReference>
<dbReference type="Gene3D" id="3.40.190.10">
    <property type="entry name" value="Periplasmic binding protein-like II"/>
    <property type="match status" value="1"/>
</dbReference>
<proteinExistence type="inferred from homology"/>
<organism evidence="6 7">
    <name type="scientific">Candidatus Kaiserbacteria bacterium GW2011_GWC2_52_8b</name>
    <dbReference type="NCBI Taxonomy" id="1618676"/>
    <lineage>
        <taxon>Bacteria</taxon>
        <taxon>Candidatus Kaiseribacteriota</taxon>
    </lineage>
</organism>
<comment type="subcellular location">
    <subcellularLocation>
        <location evidence="1">Periplasm</location>
    </subcellularLocation>
</comment>
<protein>
    <submittedName>
        <fullName evidence="6">Nitrate/sulfonate/bicarbonate ABC transporter periplasmic component-like protein</fullName>
    </submittedName>
</protein>
<evidence type="ECO:0000313" key="7">
    <source>
        <dbReference type="Proteomes" id="UP000034445"/>
    </source>
</evidence>
<reference evidence="6 7" key="1">
    <citation type="journal article" date="2015" name="Nature">
        <title>rRNA introns, odd ribosomes, and small enigmatic genomes across a large radiation of phyla.</title>
        <authorList>
            <person name="Brown C.T."/>
            <person name="Hug L.A."/>
            <person name="Thomas B.C."/>
            <person name="Sharon I."/>
            <person name="Castelle C.J."/>
            <person name="Singh A."/>
            <person name="Wilkins M.J."/>
            <person name="Williams K.H."/>
            <person name="Banfield J.F."/>
        </authorList>
    </citation>
    <scope>NUCLEOTIDE SEQUENCE [LARGE SCALE GENOMIC DNA]</scope>
</reference>
<dbReference type="PANTHER" id="PTHR30024">
    <property type="entry name" value="ALIPHATIC SULFONATES-BINDING PROTEIN-RELATED"/>
    <property type="match status" value="1"/>
</dbReference>
<evidence type="ECO:0000256" key="3">
    <source>
        <dbReference type="ARBA" id="ARBA00022729"/>
    </source>
</evidence>
<dbReference type="GO" id="GO:0042918">
    <property type="term" value="P:alkanesulfonate transmembrane transport"/>
    <property type="evidence" value="ECO:0007669"/>
    <property type="project" value="TreeGrafter"/>
</dbReference>
<accession>A0A0G1XM96</accession>
<keyword evidence="4" id="KW-0812">Transmembrane</keyword>
<gene>
    <name evidence="6" type="ORF">UY74_C0001G0004</name>
</gene>
<evidence type="ECO:0000313" key="6">
    <source>
        <dbReference type="EMBL" id="KKW32031.1"/>
    </source>
</evidence>
<dbReference type="Pfam" id="PF09084">
    <property type="entry name" value="NMT1"/>
    <property type="match status" value="1"/>
</dbReference>
<comment type="similarity">
    <text evidence="2">Belongs to the bacterial solute-binding protein SsuA/TauA family.</text>
</comment>
<evidence type="ECO:0000256" key="4">
    <source>
        <dbReference type="SAM" id="Phobius"/>
    </source>
</evidence>
<evidence type="ECO:0000256" key="2">
    <source>
        <dbReference type="ARBA" id="ARBA00010742"/>
    </source>
</evidence>
<evidence type="ECO:0000256" key="1">
    <source>
        <dbReference type="ARBA" id="ARBA00004418"/>
    </source>
</evidence>
<dbReference type="PANTHER" id="PTHR30024:SF47">
    <property type="entry name" value="TAURINE-BINDING PERIPLASMIC PROTEIN"/>
    <property type="match status" value="1"/>
</dbReference>
<keyword evidence="4" id="KW-0472">Membrane</keyword>
<feature type="transmembrane region" description="Helical" evidence="4">
    <location>
        <begin position="59"/>
        <end position="77"/>
    </location>
</feature>
<feature type="domain" description="SsuA/THI5-like" evidence="5">
    <location>
        <begin position="99"/>
        <end position="318"/>
    </location>
</feature>
<sequence>MRFVRSTTVPSDCHYISRPFQRAGFFIKDSMCCTGRENFLYYRTDANERNIEMKIPIRLVAITIAISASLALTGISAREAAAQKALQMAELSISYSAVTHLAEMLGYIRSENALVTIMPVAAGPDAVSALRSRAGTELATIAVTPVVTLIASGQQPVVLATTILSDQQVQLVTFSETGITAEPSTLRARRIGRVRNTVGEIYLSRLLAKANLAPKDVTLIDGKPADLVNLLIRGDIDAAVLWDPFVATAKRAYRNQVERRVVRDRGAIKVFVDPKLYTLAFNVVSTKQKLAGNEAAVENLLRALIRTEEYMRRNPSDAQQRLEAWLNLQPGDLDHFMHTTSFKVGLNVPQMKKWLSEELAWLGTVQDVRDPPTDMSPFVDPSPLFAVDPSRVTER</sequence>
<dbReference type="AlphaFoldDB" id="A0A0G1XM96"/>
<dbReference type="InterPro" id="IPR015168">
    <property type="entry name" value="SsuA/THI5"/>
</dbReference>
<name>A0A0G1XM96_9BACT</name>
<dbReference type="Proteomes" id="UP000034445">
    <property type="component" value="Unassembled WGS sequence"/>
</dbReference>
<evidence type="ECO:0000259" key="5">
    <source>
        <dbReference type="Pfam" id="PF09084"/>
    </source>
</evidence>
<comment type="caution">
    <text evidence="6">The sequence shown here is derived from an EMBL/GenBank/DDBJ whole genome shotgun (WGS) entry which is preliminary data.</text>
</comment>
<keyword evidence="3" id="KW-0732">Signal</keyword>